<dbReference type="EMBL" id="JAUKVY010000006">
    <property type="protein sequence ID" value="MDO1532635.1"/>
    <property type="molecule type" value="Genomic_DNA"/>
</dbReference>
<dbReference type="Proteomes" id="UP001169027">
    <property type="component" value="Unassembled WGS sequence"/>
</dbReference>
<evidence type="ECO:0000313" key="2">
    <source>
        <dbReference type="EMBL" id="MDO1532635.1"/>
    </source>
</evidence>
<dbReference type="Pfam" id="PF03724">
    <property type="entry name" value="META"/>
    <property type="match status" value="1"/>
</dbReference>
<organism evidence="2 3">
    <name type="scientific">Variovorax ginsengisoli</name>
    <dbReference type="NCBI Taxonomy" id="363844"/>
    <lineage>
        <taxon>Bacteria</taxon>
        <taxon>Pseudomonadati</taxon>
        <taxon>Pseudomonadota</taxon>
        <taxon>Betaproteobacteria</taxon>
        <taxon>Burkholderiales</taxon>
        <taxon>Comamonadaceae</taxon>
        <taxon>Variovorax</taxon>
    </lineage>
</organism>
<comment type="caution">
    <text evidence="2">The sequence shown here is derived from an EMBL/GenBank/DDBJ whole genome shotgun (WGS) entry which is preliminary data.</text>
</comment>
<protein>
    <submittedName>
        <fullName evidence="2">META domain-containing protein</fullName>
    </submittedName>
</protein>
<name>A0ABT8S1P7_9BURK</name>
<evidence type="ECO:0000313" key="3">
    <source>
        <dbReference type="Proteomes" id="UP001169027"/>
    </source>
</evidence>
<gene>
    <name evidence="2" type="ORF">Q2T77_10080</name>
</gene>
<dbReference type="InterPro" id="IPR038670">
    <property type="entry name" value="HslJ-like_sf"/>
</dbReference>
<reference evidence="2" key="1">
    <citation type="submission" date="2023-06" db="EMBL/GenBank/DDBJ databases">
        <authorList>
            <person name="Jiang Y."/>
            <person name="Liu Q."/>
        </authorList>
    </citation>
    <scope>NUCLEOTIDE SEQUENCE</scope>
    <source>
        <strain evidence="2">CGMCC 1.12090</strain>
    </source>
</reference>
<dbReference type="Gene3D" id="2.40.128.270">
    <property type="match status" value="1"/>
</dbReference>
<dbReference type="PANTHER" id="PTHR35535:SF1">
    <property type="entry name" value="HEAT SHOCK PROTEIN HSLJ"/>
    <property type="match status" value="1"/>
</dbReference>
<proteinExistence type="predicted"/>
<keyword evidence="3" id="KW-1185">Reference proteome</keyword>
<evidence type="ECO:0000259" key="1">
    <source>
        <dbReference type="Pfam" id="PF03724"/>
    </source>
</evidence>
<dbReference type="PANTHER" id="PTHR35535">
    <property type="entry name" value="HEAT SHOCK PROTEIN HSLJ"/>
    <property type="match status" value="1"/>
</dbReference>
<feature type="domain" description="DUF306" evidence="1">
    <location>
        <begin position="50"/>
        <end position="135"/>
    </location>
</feature>
<dbReference type="InterPro" id="IPR053147">
    <property type="entry name" value="Hsp_HslJ-like"/>
</dbReference>
<accession>A0ABT8S1P7</accession>
<sequence>MRTDDRLSLLSDHGDVVLAFKAEPAPALVGLRSNITGFNNGRQAVVSPLAGTTLTLAFGDGVVKGFGGCNSLRARYSVNGDQISVGAVATTRRTCPGEGVMQQEREFIAALRSTRTWAFSGAFLDMHRPDGERTLIGSREGD</sequence>
<dbReference type="InterPro" id="IPR005184">
    <property type="entry name" value="DUF306_Meta_HslJ"/>
</dbReference>